<dbReference type="EMBL" id="FMPI01000010">
    <property type="protein sequence ID" value="SCT01151.1"/>
    <property type="molecule type" value="Genomic_DNA"/>
</dbReference>
<feature type="region of interest" description="Disordered" evidence="2">
    <location>
        <begin position="105"/>
        <end position="138"/>
    </location>
</feature>
<reference evidence="5 7" key="1">
    <citation type="submission" date="2016-09" db="EMBL/GenBank/DDBJ databases">
        <authorList>
            <consortium name="Pathogen Informatics"/>
        </authorList>
    </citation>
    <scope>NUCLEOTIDE SEQUENCE [LARGE SCALE GENOMIC DNA]</scope>
    <source>
        <strain evidence="5 7">82B</strain>
    </source>
</reference>
<evidence type="ECO:0000259" key="3">
    <source>
        <dbReference type="Pfam" id="PF11181"/>
    </source>
</evidence>
<name>A0A1D4PJN8_9STAP</name>
<comment type="similarity">
    <text evidence="1">Belongs to the UPF0355 family.</text>
</comment>
<feature type="domain" description="General stress protein 17M-like" evidence="3">
    <location>
        <begin position="6"/>
        <end position="94"/>
    </location>
</feature>
<dbReference type="AlphaFoldDB" id="A0A1D4PJN8"/>
<gene>
    <name evidence="5" type="ORF">SAMEA2297795_02042</name>
    <name evidence="4" type="ORF">SAMEA2297796_01563</name>
</gene>
<evidence type="ECO:0000313" key="6">
    <source>
        <dbReference type="Proteomes" id="UP000095412"/>
    </source>
</evidence>
<dbReference type="Proteomes" id="UP000095768">
    <property type="component" value="Unassembled WGS sequence"/>
</dbReference>
<dbReference type="InterPro" id="IPR025889">
    <property type="entry name" value="GSP17M-like_dom"/>
</dbReference>
<dbReference type="EMBL" id="FMPG01000010">
    <property type="protein sequence ID" value="SCT23170.1"/>
    <property type="molecule type" value="Genomic_DNA"/>
</dbReference>
<evidence type="ECO:0000256" key="2">
    <source>
        <dbReference type="SAM" id="MobiDB-lite"/>
    </source>
</evidence>
<dbReference type="Proteomes" id="UP000095412">
    <property type="component" value="Unassembled WGS sequence"/>
</dbReference>
<keyword evidence="6" id="KW-1185">Reference proteome</keyword>
<dbReference type="Pfam" id="PF11181">
    <property type="entry name" value="YflT"/>
    <property type="match status" value="1"/>
</dbReference>
<evidence type="ECO:0000313" key="7">
    <source>
        <dbReference type="Proteomes" id="UP000095768"/>
    </source>
</evidence>
<accession>A0A1D4PJN8</accession>
<dbReference type="RefSeq" id="WP_069995712.1">
    <property type="nucleotide sequence ID" value="NZ_FMPG01000010.1"/>
</dbReference>
<evidence type="ECO:0000313" key="5">
    <source>
        <dbReference type="EMBL" id="SCT23170.1"/>
    </source>
</evidence>
<organism evidence="5 7">
    <name type="scientific">Staphylococcus caeli</name>
    <dbReference type="NCBI Taxonomy" id="2201815"/>
    <lineage>
        <taxon>Bacteria</taxon>
        <taxon>Bacillati</taxon>
        <taxon>Bacillota</taxon>
        <taxon>Bacilli</taxon>
        <taxon>Bacillales</taxon>
        <taxon>Staphylococcaceae</taxon>
        <taxon>Staphylococcus</taxon>
    </lineage>
</organism>
<dbReference type="OrthoDB" id="2409186at2"/>
<evidence type="ECO:0000256" key="1">
    <source>
        <dbReference type="ARBA" id="ARBA00008128"/>
    </source>
</evidence>
<reference evidence="4 6" key="2">
    <citation type="submission" date="2016-09" db="EMBL/GenBank/DDBJ databases">
        <authorList>
            <consortium name="Pathogen Informatics"/>
            <person name="Sun Q."/>
            <person name="Inoue M."/>
        </authorList>
    </citation>
    <scope>NUCLEOTIDE SEQUENCE [LARGE SCALE GENOMIC DNA]</scope>
    <source>
        <strain evidence="4 6">82C</strain>
    </source>
</reference>
<sequence length="138" mass="15373">MSEFTIVQNKEEIIDAINAKREAGYKDSEISVISKTKLHMDELHDSEVNLTSTSGSFSDKMAKVLTGEDGEEVVLSYYKLSDDEKARYKKEILNDNFLVVATKDTSSHEEVEQANAAYQDEANTKGGHYAEETDGPKS</sequence>
<feature type="compositionally biased region" description="Basic and acidic residues" evidence="2">
    <location>
        <begin position="128"/>
        <end position="138"/>
    </location>
</feature>
<protein>
    <submittedName>
        <fullName evidence="5">Transcriptional regulator</fullName>
    </submittedName>
</protein>
<proteinExistence type="inferred from homology"/>
<evidence type="ECO:0000313" key="4">
    <source>
        <dbReference type="EMBL" id="SCT01151.1"/>
    </source>
</evidence>